<proteinExistence type="inferred from homology"/>
<comment type="caution">
    <text evidence="2">The sequence shown here is derived from an EMBL/GenBank/DDBJ whole genome shotgun (WGS) entry which is preliminary data.</text>
</comment>
<dbReference type="SUPFAM" id="SSF53474">
    <property type="entry name" value="alpha/beta-Hydrolases"/>
    <property type="match status" value="1"/>
</dbReference>
<evidence type="ECO:0000313" key="3">
    <source>
        <dbReference type="Proteomes" id="UP000245207"/>
    </source>
</evidence>
<dbReference type="GO" id="GO:0006508">
    <property type="term" value="P:proteolysis"/>
    <property type="evidence" value="ECO:0007669"/>
    <property type="project" value="InterPro"/>
</dbReference>
<dbReference type="PANTHER" id="PTHR11802:SF382">
    <property type="entry name" value="PEPTIDASE S10, SERINE CARBOXYPEPTIDASE, ALPHA_BETA HYDROLASE"/>
    <property type="match status" value="1"/>
</dbReference>
<keyword evidence="2" id="KW-0121">Carboxypeptidase</keyword>
<dbReference type="Proteomes" id="UP000245207">
    <property type="component" value="Unassembled WGS sequence"/>
</dbReference>
<keyword evidence="2" id="KW-0378">Hydrolase</keyword>
<dbReference type="Pfam" id="PF00450">
    <property type="entry name" value="Peptidase_S10"/>
    <property type="match status" value="1"/>
</dbReference>
<dbReference type="Gene3D" id="3.40.50.1820">
    <property type="entry name" value="alpha/beta hydrolase"/>
    <property type="match status" value="1"/>
</dbReference>
<evidence type="ECO:0000313" key="2">
    <source>
        <dbReference type="EMBL" id="PWA56175.1"/>
    </source>
</evidence>
<sequence length="172" mass="19176">MSSHIEFSFPIEFHNKHYETFVETLPGYPGPLPIKPETGANTRYIGVGEDEAVKIFYFFVESEGNPEDDPLIIWLAGGPGCTNLHAFFFEIGPFKTKKGIFIDGVPALQMDPNSWTKLKLANIVYLDAPTLTGYSYTTTDESYSSDALSASQTAEFVRKFEHSVFSGLDVEE</sequence>
<dbReference type="AlphaFoldDB" id="A0A2U1M4L1"/>
<accession>A0A2U1M4L1</accession>
<reference evidence="2 3" key="1">
    <citation type="journal article" date="2018" name="Mol. Plant">
        <title>The genome of Artemisia annua provides insight into the evolution of Asteraceae family and artemisinin biosynthesis.</title>
        <authorList>
            <person name="Shen Q."/>
            <person name="Zhang L."/>
            <person name="Liao Z."/>
            <person name="Wang S."/>
            <person name="Yan T."/>
            <person name="Shi P."/>
            <person name="Liu M."/>
            <person name="Fu X."/>
            <person name="Pan Q."/>
            <person name="Wang Y."/>
            <person name="Lv Z."/>
            <person name="Lu X."/>
            <person name="Zhang F."/>
            <person name="Jiang W."/>
            <person name="Ma Y."/>
            <person name="Chen M."/>
            <person name="Hao X."/>
            <person name="Li L."/>
            <person name="Tang Y."/>
            <person name="Lv G."/>
            <person name="Zhou Y."/>
            <person name="Sun X."/>
            <person name="Brodelius P.E."/>
            <person name="Rose J.K.C."/>
            <person name="Tang K."/>
        </authorList>
    </citation>
    <scope>NUCLEOTIDE SEQUENCE [LARGE SCALE GENOMIC DNA]</scope>
    <source>
        <strain evidence="3">cv. Huhao1</strain>
        <tissue evidence="2">Leaf</tissue>
    </source>
</reference>
<dbReference type="PANTHER" id="PTHR11802">
    <property type="entry name" value="SERINE PROTEASE FAMILY S10 SERINE CARBOXYPEPTIDASE"/>
    <property type="match status" value="1"/>
</dbReference>
<dbReference type="EMBL" id="PKPP01006542">
    <property type="protein sequence ID" value="PWA56175.1"/>
    <property type="molecule type" value="Genomic_DNA"/>
</dbReference>
<organism evidence="2 3">
    <name type="scientific">Artemisia annua</name>
    <name type="common">Sweet wormwood</name>
    <dbReference type="NCBI Taxonomy" id="35608"/>
    <lineage>
        <taxon>Eukaryota</taxon>
        <taxon>Viridiplantae</taxon>
        <taxon>Streptophyta</taxon>
        <taxon>Embryophyta</taxon>
        <taxon>Tracheophyta</taxon>
        <taxon>Spermatophyta</taxon>
        <taxon>Magnoliopsida</taxon>
        <taxon>eudicotyledons</taxon>
        <taxon>Gunneridae</taxon>
        <taxon>Pentapetalae</taxon>
        <taxon>asterids</taxon>
        <taxon>campanulids</taxon>
        <taxon>Asterales</taxon>
        <taxon>Asteraceae</taxon>
        <taxon>Asteroideae</taxon>
        <taxon>Anthemideae</taxon>
        <taxon>Artemisiinae</taxon>
        <taxon>Artemisia</taxon>
    </lineage>
</organism>
<evidence type="ECO:0000256" key="1">
    <source>
        <dbReference type="ARBA" id="ARBA00009431"/>
    </source>
</evidence>
<keyword evidence="2" id="KW-0645">Protease</keyword>
<gene>
    <name evidence="2" type="ORF">CTI12_AA420750</name>
</gene>
<dbReference type="GO" id="GO:0016747">
    <property type="term" value="F:acyltransferase activity, transferring groups other than amino-acyl groups"/>
    <property type="evidence" value="ECO:0007669"/>
    <property type="project" value="TreeGrafter"/>
</dbReference>
<dbReference type="InterPro" id="IPR001563">
    <property type="entry name" value="Peptidase_S10"/>
</dbReference>
<keyword evidence="3" id="KW-1185">Reference proteome</keyword>
<dbReference type="GO" id="GO:0004185">
    <property type="term" value="F:serine-type carboxypeptidase activity"/>
    <property type="evidence" value="ECO:0007669"/>
    <property type="project" value="InterPro"/>
</dbReference>
<dbReference type="InterPro" id="IPR029058">
    <property type="entry name" value="AB_hydrolase_fold"/>
</dbReference>
<protein>
    <submittedName>
        <fullName evidence="2">Peptidase S10, serine carboxypeptidase, Alpha/Beta hydrolase fold protein</fullName>
    </submittedName>
</protein>
<dbReference type="STRING" id="35608.A0A2U1M4L1"/>
<name>A0A2U1M4L1_ARTAN</name>
<dbReference type="GO" id="GO:0019748">
    <property type="term" value="P:secondary metabolic process"/>
    <property type="evidence" value="ECO:0007669"/>
    <property type="project" value="TreeGrafter"/>
</dbReference>
<comment type="similarity">
    <text evidence="1">Belongs to the peptidase S10 family.</text>
</comment>
<dbReference type="OrthoDB" id="443318at2759"/>